<dbReference type="Proteomes" id="UP000070133">
    <property type="component" value="Unassembled WGS sequence"/>
</dbReference>
<evidence type="ECO:0000256" key="1">
    <source>
        <dbReference type="SAM" id="MobiDB-lite"/>
    </source>
</evidence>
<dbReference type="EMBL" id="LFZN01000170">
    <property type="protein sequence ID" value="KXS96583.1"/>
    <property type="molecule type" value="Genomic_DNA"/>
</dbReference>
<comment type="caution">
    <text evidence="2">The sequence shown here is derived from an EMBL/GenBank/DDBJ whole genome shotgun (WGS) entry which is preliminary data.</text>
</comment>
<sequence length="628" mass="69064">MEREHQIFRGRAASGSPYTIRTRMTQHGRSAHGASQGTKRRSNTATEPPRKSKSPTKWDQDDDSTSRSRGSLRHGNDAEQQHPSERSQGDKTIPTSEAATHGFKHTMEATNEALGHCLMILSGDTIPPLLEKPTTQTILDDLILPKIRLSQPASIRGAFADLRCLLDAYRITGARAERVMVMLRTEIRKILDELTTAVMDTEDTGSVHPSASESEAHGFLGPASLSHRNGVQCAAASALAGSQDGSEDDATTSLELQGAARDIDGTLASSIVQSSPQSVRVHSRFFPAGSGTDGRSTEPDAAIPDHSNDENTRSPTQRKLNRREWSHIEEDKGIRRQRPSKAMAKNLAMIGAARTSATHNRRTVLQKRHPREDWASGAPSADGDRTSKNNAWALANAAAKSVGKGSTRASVASDSSSEDHFGEIVTVKWHCCLPSSDEPDLFVFYLPIGTPEIPVAPESNEATLELEQACLEAFKGGGRSFQSVEQRANDFWVVSCKAPRFGHREIMECPVLFRGFHFFPEYLPLQPPKTFTADIEQDITDQELVLSLTPKLFNAHFHAHFAVQVDAASSSRKIVAYFVHSPGLMRFYIYLGPEHSELCFKPVEIHGTCWLCSQEHGDRRCAMDMPLQ</sequence>
<dbReference type="OrthoDB" id="3649655at2759"/>
<keyword evidence="3" id="KW-1185">Reference proteome</keyword>
<organism evidence="2 3">
    <name type="scientific">Pseudocercospora eumusae</name>
    <dbReference type="NCBI Taxonomy" id="321146"/>
    <lineage>
        <taxon>Eukaryota</taxon>
        <taxon>Fungi</taxon>
        <taxon>Dikarya</taxon>
        <taxon>Ascomycota</taxon>
        <taxon>Pezizomycotina</taxon>
        <taxon>Dothideomycetes</taxon>
        <taxon>Dothideomycetidae</taxon>
        <taxon>Mycosphaerellales</taxon>
        <taxon>Mycosphaerellaceae</taxon>
        <taxon>Pseudocercospora</taxon>
    </lineage>
</organism>
<feature type="compositionally biased region" description="Basic residues" evidence="1">
    <location>
        <begin position="360"/>
        <end position="369"/>
    </location>
</feature>
<feature type="region of interest" description="Disordered" evidence="1">
    <location>
        <begin position="1"/>
        <end position="95"/>
    </location>
</feature>
<dbReference type="AlphaFoldDB" id="A0A139H295"/>
<proteinExistence type="predicted"/>
<evidence type="ECO:0000313" key="3">
    <source>
        <dbReference type="Proteomes" id="UP000070133"/>
    </source>
</evidence>
<feature type="compositionally biased region" description="Basic and acidic residues" evidence="1">
    <location>
        <begin position="74"/>
        <end position="89"/>
    </location>
</feature>
<accession>A0A139H295</accession>
<protein>
    <submittedName>
        <fullName evidence="2">Uncharacterized protein</fullName>
    </submittedName>
</protein>
<feature type="region of interest" description="Disordered" evidence="1">
    <location>
        <begin position="360"/>
        <end position="386"/>
    </location>
</feature>
<feature type="compositionally biased region" description="Polar residues" evidence="1">
    <location>
        <begin position="271"/>
        <end position="280"/>
    </location>
</feature>
<reference evidence="2 3" key="1">
    <citation type="submission" date="2015-07" db="EMBL/GenBank/DDBJ databases">
        <title>Comparative genomics of the Sigatoka disease complex on banana suggests a link between parallel evolutionary changes in Pseudocercospora fijiensis and Pseudocercospora eumusae and increased virulence on the banana host.</title>
        <authorList>
            <person name="Chang T.-C."/>
            <person name="Salvucci A."/>
            <person name="Crous P.W."/>
            <person name="Stergiopoulos I."/>
        </authorList>
    </citation>
    <scope>NUCLEOTIDE SEQUENCE [LARGE SCALE GENOMIC DNA]</scope>
    <source>
        <strain evidence="2 3">CBS 114824</strain>
    </source>
</reference>
<name>A0A139H295_9PEZI</name>
<evidence type="ECO:0000313" key="2">
    <source>
        <dbReference type="EMBL" id="KXS96583.1"/>
    </source>
</evidence>
<feature type="region of interest" description="Disordered" evidence="1">
    <location>
        <begin position="271"/>
        <end position="322"/>
    </location>
</feature>
<gene>
    <name evidence="2" type="ORF">AC578_11124</name>
</gene>
<feature type="region of interest" description="Disordered" evidence="1">
    <location>
        <begin position="203"/>
        <end position="223"/>
    </location>
</feature>